<reference evidence="2 3" key="1">
    <citation type="submission" date="2014-04" db="EMBL/GenBank/DDBJ databases">
        <authorList>
            <consortium name="DOE Joint Genome Institute"/>
            <person name="Kuo A."/>
            <person name="Kohler A."/>
            <person name="Nagy L.G."/>
            <person name="Floudas D."/>
            <person name="Copeland A."/>
            <person name="Barry K.W."/>
            <person name="Cichocki N."/>
            <person name="Veneault-Fourrey C."/>
            <person name="LaButti K."/>
            <person name="Lindquist E.A."/>
            <person name="Lipzen A."/>
            <person name="Lundell T."/>
            <person name="Morin E."/>
            <person name="Murat C."/>
            <person name="Sun H."/>
            <person name="Tunlid A."/>
            <person name="Henrissat B."/>
            <person name="Grigoriev I.V."/>
            <person name="Hibbett D.S."/>
            <person name="Martin F."/>
            <person name="Nordberg H.P."/>
            <person name="Cantor M.N."/>
            <person name="Hua S.X."/>
        </authorList>
    </citation>
    <scope>NUCLEOTIDE SEQUENCE [LARGE SCALE GENOMIC DNA]</scope>
    <source>
        <strain evidence="2 3">LaAM-08-1</strain>
    </source>
</reference>
<keyword evidence="3" id="KW-1185">Reference proteome</keyword>
<dbReference type="HOGENOM" id="CLU_127766_0_0_1"/>
<dbReference type="InterPro" id="IPR027417">
    <property type="entry name" value="P-loop_NTPase"/>
</dbReference>
<dbReference type="GO" id="GO:0005524">
    <property type="term" value="F:ATP binding"/>
    <property type="evidence" value="ECO:0007669"/>
    <property type="project" value="InterPro"/>
</dbReference>
<protein>
    <recommendedName>
        <fullName evidence="1">DEAD/DEAH-box helicase domain-containing protein</fullName>
    </recommendedName>
</protein>
<evidence type="ECO:0000313" key="2">
    <source>
        <dbReference type="EMBL" id="KIK01318.1"/>
    </source>
</evidence>
<reference evidence="3" key="2">
    <citation type="submission" date="2015-01" db="EMBL/GenBank/DDBJ databases">
        <title>Evolutionary Origins and Diversification of the Mycorrhizal Mutualists.</title>
        <authorList>
            <consortium name="DOE Joint Genome Institute"/>
            <consortium name="Mycorrhizal Genomics Consortium"/>
            <person name="Kohler A."/>
            <person name="Kuo A."/>
            <person name="Nagy L.G."/>
            <person name="Floudas D."/>
            <person name="Copeland A."/>
            <person name="Barry K.W."/>
            <person name="Cichocki N."/>
            <person name="Veneault-Fourrey C."/>
            <person name="LaButti K."/>
            <person name="Lindquist E.A."/>
            <person name="Lipzen A."/>
            <person name="Lundell T."/>
            <person name="Morin E."/>
            <person name="Murat C."/>
            <person name="Riley R."/>
            <person name="Ohm R."/>
            <person name="Sun H."/>
            <person name="Tunlid A."/>
            <person name="Henrissat B."/>
            <person name="Grigoriev I.V."/>
            <person name="Hibbett D.S."/>
            <person name="Martin F."/>
        </authorList>
    </citation>
    <scope>NUCLEOTIDE SEQUENCE [LARGE SCALE GENOMIC DNA]</scope>
    <source>
        <strain evidence="3">LaAM-08-1</strain>
    </source>
</reference>
<dbReference type="SUPFAM" id="SSF52540">
    <property type="entry name" value="P-loop containing nucleoside triphosphate hydrolases"/>
    <property type="match status" value="1"/>
</dbReference>
<name>A0A0C9XZU7_9AGAR</name>
<dbReference type="GO" id="GO:0003676">
    <property type="term" value="F:nucleic acid binding"/>
    <property type="evidence" value="ECO:0007669"/>
    <property type="project" value="InterPro"/>
</dbReference>
<dbReference type="Proteomes" id="UP000054477">
    <property type="component" value="Unassembled WGS sequence"/>
</dbReference>
<dbReference type="Pfam" id="PF00270">
    <property type="entry name" value="DEAD"/>
    <property type="match status" value="1"/>
</dbReference>
<gene>
    <name evidence="2" type="ORF">K443DRAFT_57785</name>
</gene>
<dbReference type="InterPro" id="IPR011545">
    <property type="entry name" value="DEAD/DEAH_box_helicase_dom"/>
</dbReference>
<evidence type="ECO:0000313" key="3">
    <source>
        <dbReference type="Proteomes" id="UP000054477"/>
    </source>
</evidence>
<feature type="domain" description="DEAD/DEAH-box helicase" evidence="1">
    <location>
        <begin position="74"/>
        <end position="122"/>
    </location>
</feature>
<dbReference type="Gene3D" id="3.40.50.300">
    <property type="entry name" value="P-loop containing nucleotide triphosphate hydrolases"/>
    <property type="match status" value="1"/>
</dbReference>
<sequence length="122" mass="13498">MDNMSVSSNTNKALQEIRDLPVPLLKSAFEILIPADRAPTTAFWAPYNDKERSIGMRACLLLWTSTNFQLVPQEFQLEATVAIMTGKDSLVDVGTGYGKTLCMIIHCLLDPENLSVIISPLK</sequence>
<dbReference type="EMBL" id="KN838608">
    <property type="protein sequence ID" value="KIK01318.1"/>
    <property type="molecule type" value="Genomic_DNA"/>
</dbReference>
<organism evidence="2 3">
    <name type="scientific">Laccaria amethystina LaAM-08-1</name>
    <dbReference type="NCBI Taxonomy" id="1095629"/>
    <lineage>
        <taxon>Eukaryota</taxon>
        <taxon>Fungi</taxon>
        <taxon>Dikarya</taxon>
        <taxon>Basidiomycota</taxon>
        <taxon>Agaricomycotina</taxon>
        <taxon>Agaricomycetes</taxon>
        <taxon>Agaricomycetidae</taxon>
        <taxon>Agaricales</taxon>
        <taxon>Agaricineae</taxon>
        <taxon>Hydnangiaceae</taxon>
        <taxon>Laccaria</taxon>
    </lineage>
</organism>
<proteinExistence type="predicted"/>
<dbReference type="OrthoDB" id="3208129at2759"/>
<dbReference type="AlphaFoldDB" id="A0A0C9XZU7"/>
<accession>A0A0C9XZU7</accession>
<feature type="non-terminal residue" evidence="2">
    <location>
        <position position="122"/>
    </location>
</feature>
<evidence type="ECO:0000259" key="1">
    <source>
        <dbReference type="Pfam" id="PF00270"/>
    </source>
</evidence>
<dbReference type="STRING" id="1095629.A0A0C9XZU7"/>